<dbReference type="PANTHER" id="PTHR12697:SF5">
    <property type="entry name" value="DEOXYHYPUSINE HYDROXYLASE"/>
    <property type="match status" value="1"/>
</dbReference>
<evidence type="ECO:0000256" key="1">
    <source>
        <dbReference type="SAM" id="Phobius"/>
    </source>
</evidence>
<dbReference type="PANTHER" id="PTHR12697">
    <property type="entry name" value="PBS LYASE HEAT-LIKE PROTEIN"/>
    <property type="match status" value="1"/>
</dbReference>
<keyword evidence="3" id="KW-1185">Reference proteome</keyword>
<comment type="caution">
    <text evidence="2">The sequence shown here is derived from an EMBL/GenBank/DDBJ whole genome shotgun (WGS) entry which is preliminary data.</text>
</comment>
<proteinExistence type="predicted"/>
<dbReference type="InterPro" id="IPR004155">
    <property type="entry name" value="PBS_lyase_HEAT"/>
</dbReference>
<organism evidence="2 3">
    <name type="scientific">Paenibacillus shirakamiensis</name>
    <dbReference type="NCBI Taxonomy" id="1265935"/>
    <lineage>
        <taxon>Bacteria</taxon>
        <taxon>Bacillati</taxon>
        <taxon>Bacillota</taxon>
        <taxon>Bacilli</taxon>
        <taxon>Bacillales</taxon>
        <taxon>Paenibacillaceae</taxon>
        <taxon>Paenibacillus</taxon>
    </lineage>
</organism>
<keyword evidence="1" id="KW-0472">Membrane</keyword>
<sequence length="399" mass="45625">MFSHVTVAIYFVYVCLGLIGLGIALLFYMKLKHLSTLKKTEYYQRKHQDYFKYLQTQLYEDQELPLPPGKLVPLEKRIIQDKLMEWIEQFKGEVRTRVIELCYKAGFVDDEMEKLDSLYFSRRVEASYRLGMMRATEATPRLLDMLRKQRYSPVTTIIGRAVSKTADQESQLMEMLGYMLKHGKSIHNLAADVLLETRLDSSKILLQLLDHENPDFVKVALVAMWGQAVPEVIPALNRLSVDADEQDVRAEAVKLYLSSNPVLRDDTIKQLMSDSNWEVRAAVAKSLGNMHAAGSIPLLRRAMQDENWWVRNNSAESLAQLGETGFELLCETAQRGSGLERETALFHIEKVMSEGSDHRALDQMVTFNKKRLIYDRYFGVIETSKPVRKVAAVGGDYSA</sequence>
<dbReference type="SUPFAM" id="SSF48371">
    <property type="entry name" value="ARM repeat"/>
    <property type="match status" value="1"/>
</dbReference>
<dbReference type="RefSeq" id="WP_209858679.1">
    <property type="nucleotide sequence ID" value="NZ_JAGGLD010000001.1"/>
</dbReference>
<dbReference type="Proteomes" id="UP001519288">
    <property type="component" value="Unassembled WGS sequence"/>
</dbReference>
<dbReference type="SMART" id="SM00567">
    <property type="entry name" value="EZ_HEAT"/>
    <property type="match status" value="2"/>
</dbReference>
<name>A0ABS4JCE7_9BACL</name>
<reference evidence="2 3" key="1">
    <citation type="submission" date="2021-03" db="EMBL/GenBank/DDBJ databases">
        <title>Genomic Encyclopedia of Type Strains, Phase IV (KMG-IV): sequencing the most valuable type-strain genomes for metagenomic binning, comparative biology and taxonomic classification.</title>
        <authorList>
            <person name="Goeker M."/>
        </authorList>
    </citation>
    <scope>NUCLEOTIDE SEQUENCE [LARGE SCALE GENOMIC DNA]</scope>
    <source>
        <strain evidence="2 3">DSM 26806</strain>
    </source>
</reference>
<keyword evidence="1" id="KW-0812">Transmembrane</keyword>
<dbReference type="InterPro" id="IPR011989">
    <property type="entry name" value="ARM-like"/>
</dbReference>
<evidence type="ECO:0000313" key="2">
    <source>
        <dbReference type="EMBL" id="MBP1999378.1"/>
    </source>
</evidence>
<dbReference type="Gene3D" id="1.25.10.10">
    <property type="entry name" value="Leucine-rich Repeat Variant"/>
    <property type="match status" value="1"/>
</dbReference>
<dbReference type="Pfam" id="PF13646">
    <property type="entry name" value="HEAT_2"/>
    <property type="match status" value="1"/>
</dbReference>
<protein>
    <submittedName>
        <fullName evidence="2">HEAT repeat protein</fullName>
    </submittedName>
</protein>
<accession>A0ABS4JCE7</accession>
<dbReference type="EMBL" id="JAGGLD010000001">
    <property type="protein sequence ID" value="MBP1999378.1"/>
    <property type="molecule type" value="Genomic_DNA"/>
</dbReference>
<dbReference type="InterPro" id="IPR016024">
    <property type="entry name" value="ARM-type_fold"/>
</dbReference>
<keyword evidence="1" id="KW-1133">Transmembrane helix</keyword>
<feature type="transmembrane region" description="Helical" evidence="1">
    <location>
        <begin position="6"/>
        <end position="29"/>
    </location>
</feature>
<gene>
    <name evidence="2" type="ORF">J2Z69_000397</name>
</gene>
<evidence type="ECO:0000313" key="3">
    <source>
        <dbReference type="Proteomes" id="UP001519288"/>
    </source>
</evidence>